<keyword evidence="2" id="KW-1185">Reference proteome</keyword>
<dbReference type="EMBL" id="BAAABW010000021">
    <property type="protein sequence ID" value="GAA0358268.1"/>
    <property type="molecule type" value="Genomic_DNA"/>
</dbReference>
<sequence length="511" mass="56620">MPQGASMFTSAPQEIDHSIALEQLREVLSKENYEGAVKCAMRLYNALPDRVNLSRNVVMVAYGGGKDSSYTLAFVRGMQLIISQIHGSTFRMRVATNRHAGMPQAVMDNIDRAYQALHLYNDPSAELLLIDGQLVREFDANLPQTTDVVDRNRIDILMTGHRTAADARPTFCNACNLSMVNSFGLAAGHNGGVDLIITGDSQQEQRDYYLWVSRLARKFGLQAPRGMRTSFQGFLAALNNISQAYFTDIHGDQAPDVIAEHAITTDVRTGLEFFSIYDDTAYASGDHWELLTEYLGFRFDDIAFSFTESDCGNPALMAHLRALKCERRYGQTYAEGLDEYVDFAISLMHKKEFPPQLVEIMRERYAGEGTAERMRTAMNTYAAEAYGVTEEQLVSMVYAPFTEKGLGLDDYLAREQPALVESTPLVHQLLGGSFDPDGADEKAVAARLEELTGLELSRLRVLYGSSLRLPSTESKGLQLIDAILDGDPHKAVVQTRQTPGGPLVPELLSGR</sequence>
<comment type="caution">
    <text evidence="1">The sequence shown here is derived from an EMBL/GenBank/DDBJ whole genome shotgun (WGS) entry which is preliminary data.</text>
</comment>
<evidence type="ECO:0008006" key="3">
    <source>
        <dbReference type="Google" id="ProtNLM"/>
    </source>
</evidence>
<accession>A0ABP3H1E7</accession>
<organism evidence="1 2">
    <name type="scientific">Streptomyces blastmyceticus</name>
    <dbReference type="NCBI Taxonomy" id="68180"/>
    <lineage>
        <taxon>Bacteria</taxon>
        <taxon>Bacillati</taxon>
        <taxon>Actinomycetota</taxon>
        <taxon>Actinomycetes</taxon>
        <taxon>Kitasatosporales</taxon>
        <taxon>Streptomycetaceae</taxon>
        <taxon>Streptomyces</taxon>
    </lineage>
</organism>
<reference evidence="2" key="1">
    <citation type="journal article" date="2019" name="Int. J. Syst. Evol. Microbiol.">
        <title>The Global Catalogue of Microorganisms (GCM) 10K type strain sequencing project: providing services to taxonomists for standard genome sequencing and annotation.</title>
        <authorList>
            <consortium name="The Broad Institute Genomics Platform"/>
            <consortium name="The Broad Institute Genome Sequencing Center for Infectious Disease"/>
            <person name="Wu L."/>
            <person name="Ma J."/>
        </authorList>
    </citation>
    <scope>NUCLEOTIDE SEQUENCE [LARGE SCALE GENOMIC DNA]</scope>
    <source>
        <strain evidence="2">JCM 4565</strain>
    </source>
</reference>
<proteinExistence type="predicted"/>
<evidence type="ECO:0000313" key="2">
    <source>
        <dbReference type="Proteomes" id="UP001500063"/>
    </source>
</evidence>
<dbReference type="Proteomes" id="UP001500063">
    <property type="component" value="Unassembled WGS sequence"/>
</dbReference>
<dbReference type="SUPFAM" id="SSF52402">
    <property type="entry name" value="Adenine nucleotide alpha hydrolases-like"/>
    <property type="match status" value="1"/>
</dbReference>
<protein>
    <recommendedName>
        <fullName evidence="3">PqqD family protein</fullName>
    </recommendedName>
</protein>
<gene>
    <name evidence="1" type="ORF">GCM10010319_39540</name>
</gene>
<name>A0ABP3H1E7_9ACTN</name>
<evidence type="ECO:0000313" key="1">
    <source>
        <dbReference type="EMBL" id="GAA0358268.1"/>
    </source>
</evidence>